<keyword evidence="1" id="KW-0472">Membrane</keyword>
<dbReference type="EMBL" id="GFTR01000918">
    <property type="protein sequence ID" value="JAW15508.1"/>
    <property type="molecule type" value="Transcribed_RNA"/>
</dbReference>
<sequence length="81" mass="9996">MMSWITSQRFWFSWFFWLIRNIFFFSLRVAQLFLLGGKFIIADVNYGYLLFIYRIQMCSFQTPSFRCFCRRLEVARAIYSE</sequence>
<keyword evidence="1" id="KW-0812">Transmembrane</keyword>
<evidence type="ECO:0000313" key="2">
    <source>
        <dbReference type="EMBL" id="JAW15508.1"/>
    </source>
</evidence>
<keyword evidence="1" id="KW-1133">Transmembrane helix</keyword>
<feature type="transmembrane region" description="Helical" evidence="1">
    <location>
        <begin position="12"/>
        <end position="33"/>
    </location>
</feature>
<dbReference type="AlphaFoldDB" id="A0A224XZK4"/>
<organism evidence="2">
    <name type="scientific">Panstrongylus lignarius</name>
    <dbReference type="NCBI Taxonomy" id="156445"/>
    <lineage>
        <taxon>Eukaryota</taxon>
        <taxon>Metazoa</taxon>
        <taxon>Ecdysozoa</taxon>
        <taxon>Arthropoda</taxon>
        <taxon>Hexapoda</taxon>
        <taxon>Insecta</taxon>
        <taxon>Pterygota</taxon>
        <taxon>Neoptera</taxon>
        <taxon>Paraneoptera</taxon>
        <taxon>Hemiptera</taxon>
        <taxon>Heteroptera</taxon>
        <taxon>Panheteroptera</taxon>
        <taxon>Cimicomorpha</taxon>
        <taxon>Reduviidae</taxon>
        <taxon>Triatominae</taxon>
        <taxon>Panstrongylus</taxon>
    </lineage>
</organism>
<reference evidence="2" key="1">
    <citation type="journal article" date="2018" name="PLoS Negl. Trop. Dis.">
        <title>An insight into the salivary gland and fat body transcriptome of Panstrongylus lignarius (Hemiptera: Heteroptera), the main vector of Chagas disease in Peru.</title>
        <authorList>
            <person name="Nevoa J.C."/>
            <person name="Mendes M.T."/>
            <person name="da Silva M.V."/>
            <person name="Soares S.C."/>
            <person name="Oliveira C.J.F."/>
            <person name="Ribeiro J.M.C."/>
        </authorList>
    </citation>
    <scope>NUCLEOTIDE SEQUENCE</scope>
</reference>
<name>A0A224XZK4_9HEMI</name>
<evidence type="ECO:0000256" key="1">
    <source>
        <dbReference type="SAM" id="Phobius"/>
    </source>
</evidence>
<accession>A0A224XZK4</accession>
<protein>
    <submittedName>
        <fullName evidence="2">Uncharacterized protein</fullName>
    </submittedName>
</protein>
<feature type="transmembrane region" description="Helical" evidence="1">
    <location>
        <begin position="39"/>
        <end position="56"/>
    </location>
</feature>
<proteinExistence type="predicted"/>